<dbReference type="EMBL" id="CAJVQC010012395">
    <property type="protein sequence ID" value="CAG8637835.1"/>
    <property type="molecule type" value="Genomic_DNA"/>
</dbReference>
<evidence type="ECO:0000313" key="1">
    <source>
        <dbReference type="EMBL" id="CAG8637835.1"/>
    </source>
</evidence>
<organism evidence="1 2">
    <name type="scientific">Racocetra persica</name>
    <dbReference type="NCBI Taxonomy" id="160502"/>
    <lineage>
        <taxon>Eukaryota</taxon>
        <taxon>Fungi</taxon>
        <taxon>Fungi incertae sedis</taxon>
        <taxon>Mucoromycota</taxon>
        <taxon>Glomeromycotina</taxon>
        <taxon>Glomeromycetes</taxon>
        <taxon>Diversisporales</taxon>
        <taxon>Gigasporaceae</taxon>
        <taxon>Racocetra</taxon>
    </lineage>
</organism>
<feature type="non-terminal residue" evidence="1">
    <location>
        <position position="365"/>
    </location>
</feature>
<protein>
    <submittedName>
        <fullName evidence="1">35039_t:CDS:1</fullName>
    </submittedName>
</protein>
<gene>
    <name evidence="1" type="ORF">RPERSI_LOCUS7356</name>
</gene>
<dbReference type="Proteomes" id="UP000789920">
    <property type="component" value="Unassembled WGS sequence"/>
</dbReference>
<keyword evidence="2" id="KW-1185">Reference proteome</keyword>
<reference evidence="1" key="1">
    <citation type="submission" date="2021-06" db="EMBL/GenBank/DDBJ databases">
        <authorList>
            <person name="Kallberg Y."/>
            <person name="Tangrot J."/>
            <person name="Rosling A."/>
        </authorList>
    </citation>
    <scope>NUCLEOTIDE SEQUENCE</scope>
    <source>
        <strain evidence="1">MA461A</strain>
    </source>
</reference>
<accession>A0ACA9N9K8</accession>
<name>A0ACA9N9K8_9GLOM</name>
<comment type="caution">
    <text evidence="1">The sequence shown here is derived from an EMBL/GenBank/DDBJ whole genome shotgun (WGS) entry which is preliminary data.</text>
</comment>
<proteinExistence type="predicted"/>
<evidence type="ECO:0000313" key="2">
    <source>
        <dbReference type="Proteomes" id="UP000789920"/>
    </source>
</evidence>
<sequence>MFKAQWNQKLAKNKNGDPPLEEHFPFIEIIFKLPRSEIFTPHHDANIIYPHPNKRRSKGDPRPMNSFMILTLVVRKVAETYNVDLGDGRSCIRICQLMRWGASKCDWMIYLKLQKQFKIIHSHYYPLYDYRKKSQVSDNKEFVIVKSDDYKEEALLSESRNKKIASSALPSWLSTKNGKNGKMATKFLNLPVRATSIPFQEITNPQVIMTTLLPYGFNPQLGSQEEFSLSLSPVSPPGTFKVVPSSPPVSQEVIVPSSQNVGTQETTVPDSPSFISQEIVVPSSPQESQVNCQGSTPSSSFITQVNNAQEFLLSSPYFGYSADLRNFPADFRNCLEQCYSNIPIPTIAVNCPNQQVPCQIDSKFM</sequence>